<dbReference type="PANTHER" id="PTHR43284:SF1">
    <property type="entry name" value="ASPARAGINE SYNTHETASE"/>
    <property type="match status" value="1"/>
</dbReference>
<comment type="pathway">
    <text evidence="1">Amino-acid biosynthesis; L-asparagine biosynthesis; L-asparagine from L-aspartate (L-Gln route): step 1/1.</text>
</comment>
<dbReference type="EMBL" id="QSII01000015">
    <property type="protein sequence ID" value="RHC84134.1"/>
    <property type="molecule type" value="Genomic_DNA"/>
</dbReference>
<proteinExistence type="predicted"/>
<dbReference type="EC" id="6.3.5.4" evidence="2"/>
<dbReference type="InterPro" id="IPR051786">
    <property type="entry name" value="ASN_synthetase/amidase"/>
</dbReference>
<dbReference type="InterPro" id="IPR014729">
    <property type="entry name" value="Rossmann-like_a/b/a_fold"/>
</dbReference>
<sequence>MDLKKKLDGRKDLQTMLFRRAWLISKDSLDNKMSTFPFYGNWKSVDLGVLHIYVHNTLNIHYIETKSGKFFLCGHCYNPFTMEHSEEKCLTRIAESYNMSDFWDKISEITGVFILGWINEEGNINVITDPSGMQSSFYGEVDGNFLITSHCQLLSDLYGLKMNDLTKELLDYKWYYRVMGPYLPGDMTQFNEVTRIVPNIVYTYNHKNGKVTHKRFYPLTDNPQVKDEKEYLEVIKKAADILKNGAELVLRKWQNPAISLTGGIDSNTTFAACNGNYDQYATFSYLSAHKETIDVDAAKIIAARFNVKHTVYTIPENSDGLKDFELKKEIINHNDGYIYRLRDNEMRKRIYLEQVLPYDVELKSWVSETIRAYWYKHYGRSTMPKISAKLFRNLYKIFLLNRSLAHKVDKVFEYYLEKYDYFKISKDYLPADLHYNEVTWGSWGGPNISDMKLYTDITFLYNNRIFLDLLLRVPLEKRISDEHHLDMKKYLNKELYDMGIRVVNMKETATRARLLNIIFTLNMKLPF</sequence>
<comment type="catalytic activity">
    <reaction evidence="3">
        <text>L-aspartate + L-glutamine + ATP + H2O = L-asparagine + L-glutamate + AMP + diphosphate + H(+)</text>
        <dbReference type="Rhea" id="RHEA:12228"/>
        <dbReference type="ChEBI" id="CHEBI:15377"/>
        <dbReference type="ChEBI" id="CHEBI:15378"/>
        <dbReference type="ChEBI" id="CHEBI:29985"/>
        <dbReference type="ChEBI" id="CHEBI:29991"/>
        <dbReference type="ChEBI" id="CHEBI:30616"/>
        <dbReference type="ChEBI" id="CHEBI:33019"/>
        <dbReference type="ChEBI" id="CHEBI:58048"/>
        <dbReference type="ChEBI" id="CHEBI:58359"/>
        <dbReference type="ChEBI" id="CHEBI:456215"/>
        <dbReference type="EC" id="6.3.5.4"/>
    </reaction>
</comment>
<dbReference type="AlphaFoldDB" id="A0A414BX79"/>
<comment type="caution">
    <text evidence="4">The sequence shown here is derived from an EMBL/GenBank/DDBJ whole genome shotgun (WGS) entry which is preliminary data.</text>
</comment>
<name>A0A414BX79_9BACT</name>
<evidence type="ECO:0000313" key="5">
    <source>
        <dbReference type="Proteomes" id="UP000286260"/>
    </source>
</evidence>
<dbReference type="GO" id="GO:0004066">
    <property type="term" value="F:asparagine synthase (glutamine-hydrolyzing) activity"/>
    <property type="evidence" value="ECO:0007669"/>
    <property type="project" value="UniProtKB-EC"/>
</dbReference>
<dbReference type="Proteomes" id="UP000286260">
    <property type="component" value="Unassembled WGS sequence"/>
</dbReference>
<dbReference type="RefSeq" id="WP_122204527.1">
    <property type="nucleotide sequence ID" value="NZ_JADMOA010000008.1"/>
</dbReference>
<evidence type="ECO:0000256" key="3">
    <source>
        <dbReference type="ARBA" id="ARBA00048741"/>
    </source>
</evidence>
<evidence type="ECO:0000256" key="2">
    <source>
        <dbReference type="ARBA" id="ARBA00012737"/>
    </source>
</evidence>
<gene>
    <name evidence="4" type="ORF">DW828_11455</name>
</gene>
<evidence type="ECO:0000256" key="1">
    <source>
        <dbReference type="ARBA" id="ARBA00005187"/>
    </source>
</evidence>
<dbReference type="GO" id="GO:0005829">
    <property type="term" value="C:cytosol"/>
    <property type="evidence" value="ECO:0007669"/>
    <property type="project" value="TreeGrafter"/>
</dbReference>
<protein>
    <recommendedName>
        <fullName evidence="2">asparagine synthase (glutamine-hydrolyzing)</fullName>
        <ecNumber evidence="2">6.3.5.4</ecNumber>
    </recommendedName>
</protein>
<evidence type="ECO:0000313" key="4">
    <source>
        <dbReference type="EMBL" id="RHC84134.1"/>
    </source>
</evidence>
<reference evidence="4 5" key="1">
    <citation type="submission" date="2018-08" db="EMBL/GenBank/DDBJ databases">
        <title>A genome reference for cultivated species of the human gut microbiota.</title>
        <authorList>
            <person name="Zou Y."/>
            <person name="Xue W."/>
            <person name="Luo G."/>
        </authorList>
    </citation>
    <scope>NUCLEOTIDE SEQUENCE [LARGE SCALE GENOMIC DNA]</scope>
    <source>
        <strain evidence="4 5">AM34-17</strain>
    </source>
</reference>
<organism evidence="4 5">
    <name type="scientific">Parabacteroides merdae</name>
    <dbReference type="NCBI Taxonomy" id="46503"/>
    <lineage>
        <taxon>Bacteria</taxon>
        <taxon>Pseudomonadati</taxon>
        <taxon>Bacteroidota</taxon>
        <taxon>Bacteroidia</taxon>
        <taxon>Bacteroidales</taxon>
        <taxon>Tannerellaceae</taxon>
        <taxon>Parabacteroides</taxon>
    </lineage>
</organism>
<dbReference type="PANTHER" id="PTHR43284">
    <property type="entry name" value="ASPARAGINE SYNTHETASE (GLUTAMINE-HYDROLYZING)"/>
    <property type="match status" value="1"/>
</dbReference>
<dbReference type="Gene3D" id="3.40.50.620">
    <property type="entry name" value="HUPs"/>
    <property type="match status" value="1"/>
</dbReference>
<accession>A0A414BX79</accession>
<dbReference type="SUPFAM" id="SSF52402">
    <property type="entry name" value="Adenine nucleotide alpha hydrolases-like"/>
    <property type="match status" value="1"/>
</dbReference>